<protein>
    <recommendedName>
        <fullName evidence="2">Major facilitator superfamily (MFS) profile domain-containing protein</fullName>
    </recommendedName>
</protein>
<dbReference type="Gene3D" id="1.20.1250.20">
    <property type="entry name" value="MFS general substrate transporter like domains"/>
    <property type="match status" value="1"/>
</dbReference>
<evidence type="ECO:0000313" key="4">
    <source>
        <dbReference type="Proteomes" id="UP001443914"/>
    </source>
</evidence>
<reference evidence="3" key="1">
    <citation type="submission" date="2024-03" db="EMBL/GenBank/DDBJ databases">
        <title>WGS assembly of Saponaria officinalis var. Norfolk2.</title>
        <authorList>
            <person name="Jenkins J."/>
            <person name="Shu S."/>
            <person name="Grimwood J."/>
            <person name="Barry K."/>
            <person name="Goodstein D."/>
            <person name="Schmutz J."/>
            <person name="Leebens-Mack J."/>
            <person name="Osbourn A."/>
        </authorList>
    </citation>
    <scope>NUCLEOTIDE SEQUENCE [LARGE SCALE GENOMIC DNA]</scope>
    <source>
        <strain evidence="3">JIC</strain>
    </source>
</reference>
<proteinExistence type="predicted"/>
<evidence type="ECO:0000313" key="3">
    <source>
        <dbReference type="EMBL" id="KAK9682867.1"/>
    </source>
</evidence>
<keyword evidence="4" id="KW-1185">Reference proteome</keyword>
<dbReference type="AlphaFoldDB" id="A0AAW1I0M1"/>
<evidence type="ECO:0000259" key="2">
    <source>
        <dbReference type="PROSITE" id="PS50850"/>
    </source>
</evidence>
<gene>
    <name evidence="3" type="ORF">RND81_10G102500</name>
</gene>
<accession>A0AAW1I0M1</accession>
<dbReference type="InterPro" id="IPR036259">
    <property type="entry name" value="MFS_trans_sf"/>
</dbReference>
<name>A0AAW1I0M1_SAPOF</name>
<dbReference type="Proteomes" id="UP001443914">
    <property type="component" value="Unassembled WGS sequence"/>
</dbReference>
<comment type="caution">
    <text evidence="3">The sequence shown here is derived from an EMBL/GenBank/DDBJ whole genome shotgun (WGS) entry which is preliminary data.</text>
</comment>
<sequence>MQVAFWRAINGFGLAIVIPALQSFIADSYQEGVRGTGFRMLGLIGSLGGVGGGDVTTVMAGHEYWGVPGRELCLL</sequence>
<comment type="subcellular location">
    <subcellularLocation>
        <location evidence="1">Membrane</location>
        <topology evidence="1">Multi-pass membrane protein</topology>
    </subcellularLocation>
</comment>
<organism evidence="3 4">
    <name type="scientific">Saponaria officinalis</name>
    <name type="common">Common soapwort</name>
    <name type="synonym">Lychnis saponaria</name>
    <dbReference type="NCBI Taxonomy" id="3572"/>
    <lineage>
        <taxon>Eukaryota</taxon>
        <taxon>Viridiplantae</taxon>
        <taxon>Streptophyta</taxon>
        <taxon>Embryophyta</taxon>
        <taxon>Tracheophyta</taxon>
        <taxon>Spermatophyta</taxon>
        <taxon>Magnoliopsida</taxon>
        <taxon>eudicotyledons</taxon>
        <taxon>Gunneridae</taxon>
        <taxon>Pentapetalae</taxon>
        <taxon>Caryophyllales</taxon>
        <taxon>Caryophyllaceae</taxon>
        <taxon>Caryophylleae</taxon>
        <taxon>Saponaria</taxon>
    </lineage>
</organism>
<dbReference type="PROSITE" id="PS50850">
    <property type="entry name" value="MFS"/>
    <property type="match status" value="1"/>
</dbReference>
<evidence type="ECO:0000256" key="1">
    <source>
        <dbReference type="ARBA" id="ARBA00004141"/>
    </source>
</evidence>
<dbReference type="InterPro" id="IPR020846">
    <property type="entry name" value="MFS_dom"/>
</dbReference>
<dbReference type="GO" id="GO:0022857">
    <property type="term" value="F:transmembrane transporter activity"/>
    <property type="evidence" value="ECO:0007669"/>
    <property type="project" value="InterPro"/>
</dbReference>
<dbReference type="SUPFAM" id="SSF103473">
    <property type="entry name" value="MFS general substrate transporter"/>
    <property type="match status" value="1"/>
</dbReference>
<dbReference type="EMBL" id="JBDFQZ010000010">
    <property type="protein sequence ID" value="KAK9682867.1"/>
    <property type="molecule type" value="Genomic_DNA"/>
</dbReference>
<feature type="domain" description="Major facilitator superfamily (MFS) profile" evidence="2">
    <location>
        <begin position="1"/>
        <end position="75"/>
    </location>
</feature>
<dbReference type="GO" id="GO:0016020">
    <property type="term" value="C:membrane"/>
    <property type="evidence" value="ECO:0007669"/>
    <property type="project" value="UniProtKB-SubCell"/>
</dbReference>